<keyword evidence="2" id="KW-1185">Reference proteome</keyword>
<evidence type="ECO:0000313" key="2">
    <source>
        <dbReference type="Proteomes" id="UP000184782"/>
    </source>
</evidence>
<organism evidence="1 2">
    <name type="scientific">Chryseobacterium scophthalmum</name>
    <dbReference type="NCBI Taxonomy" id="59733"/>
    <lineage>
        <taxon>Bacteria</taxon>
        <taxon>Pseudomonadati</taxon>
        <taxon>Bacteroidota</taxon>
        <taxon>Flavobacteriia</taxon>
        <taxon>Flavobacteriales</taxon>
        <taxon>Weeksellaceae</taxon>
        <taxon>Chryseobacterium group</taxon>
        <taxon>Chryseobacterium</taxon>
    </lineage>
</organism>
<dbReference type="AlphaFoldDB" id="A0A1N6I0C1"/>
<dbReference type="Proteomes" id="UP000184782">
    <property type="component" value="Unassembled WGS sequence"/>
</dbReference>
<dbReference type="EMBL" id="FSRQ01000002">
    <property type="protein sequence ID" value="SIO25482.1"/>
    <property type="molecule type" value="Genomic_DNA"/>
</dbReference>
<gene>
    <name evidence="1" type="ORF">SAMN05421769_3056</name>
</gene>
<dbReference type="SUPFAM" id="SSF55781">
    <property type="entry name" value="GAF domain-like"/>
    <property type="match status" value="1"/>
</dbReference>
<sequence length="816" mass="96495">MYMAFLHFYNDNKNIHHNKKPHFNIKITPQKHPIPSYFSYLYPHNFSYILANLYKKESPFQVFISFKKYLDVLEHIRYNDRLEYRANYAESLIEKTKNFKELRDGFQDLSVFEKHKDLIRLLLADLFPTGLTRNEIKAAGIPLTNLTFNYTERFQNILNDAGKDFEIEFRDISDDEYYVFCCCLILQTYLKKDIKVTIPFYYDIPDKQGIMKHYKITVNSDFSDVYPAEGTKIPSDDILDMLLENLDDVQLWKKYFQPESWILNGFSIISLIDCTSEVALSDLKSSMIKIDLENPSPDENLKEIFKSYFDVAELNFGLMLFNIKNKRLEKLPIYENVFTNHLLDFWINTFDEEARKTAFENISYNSKPVVVSNVDNLDEEIKKLPTFNILKDNNINSFMVIPIMKDNELLAMMEFTSSIANSLNGLKLKKLEFVADMIIFSLSRFTYERNNQIEAIIQREYTTIHDSVIWKFRNEAERYFNAYLSKKIYTLKEISFKNLTPLFSFSDIRSSSDKRFKLMLEDLNQQIDGLHEVMTILNSSEAEKYSLALDVFENELNNEIKADTEQRFQRLLREEIHPYLQGQLEVKSEETIKEKIKNYFSQVFTQNDLFYANRKNLDDSITLLNRKLADILDEKQVAAQEIFPHYFERFKSDGVEHNLYIGPNIAPELPYSTKVVNELRYWQLETICTMEHEFRLFKKDLPVSLDIASLIFVYNEKIDIRFRMDEKRFDVDGAFNSNFEIIKKRLEKAHIKDSDERITCPGKITIVYFGLENQREYLQYIHRLQQQNILKSDVELLRVEDLQGITGLLAMRVSLA</sequence>
<accession>A0A1N6I0C1</accession>
<name>A0A1N6I0C1_9FLAO</name>
<evidence type="ECO:0008006" key="3">
    <source>
        <dbReference type="Google" id="ProtNLM"/>
    </source>
</evidence>
<protein>
    <recommendedName>
        <fullName evidence="3">GAF domain-containing protein</fullName>
    </recommendedName>
</protein>
<reference evidence="2" key="1">
    <citation type="submission" date="2016-12" db="EMBL/GenBank/DDBJ databases">
        <authorList>
            <person name="Varghese N."/>
            <person name="Submissions S."/>
        </authorList>
    </citation>
    <scope>NUCLEOTIDE SEQUENCE [LARGE SCALE GENOMIC DNA]</scope>
    <source>
        <strain evidence="2">DSM 16779</strain>
    </source>
</reference>
<proteinExistence type="predicted"/>
<evidence type="ECO:0000313" key="1">
    <source>
        <dbReference type="EMBL" id="SIO25482.1"/>
    </source>
</evidence>
<dbReference type="STRING" id="59733.SAMN05421769_3056"/>